<dbReference type="EMBL" id="JBHLVN010000153">
    <property type="protein sequence ID" value="MFC0299124.1"/>
    <property type="molecule type" value="Genomic_DNA"/>
</dbReference>
<dbReference type="NCBIfam" id="TIGR01446">
    <property type="entry name" value="DnaD_dom"/>
    <property type="match status" value="1"/>
</dbReference>
<evidence type="ECO:0000256" key="1">
    <source>
        <dbReference type="ARBA" id="ARBA00093462"/>
    </source>
</evidence>
<dbReference type="InterPro" id="IPR034829">
    <property type="entry name" value="DnaD-like_sf"/>
</dbReference>
<evidence type="ECO:0000313" key="4">
    <source>
        <dbReference type="Proteomes" id="UP001589785"/>
    </source>
</evidence>
<dbReference type="Gene3D" id="1.10.10.630">
    <property type="entry name" value="DnaD domain-like"/>
    <property type="match status" value="1"/>
</dbReference>
<evidence type="ECO:0000259" key="2">
    <source>
        <dbReference type="Pfam" id="PF07261"/>
    </source>
</evidence>
<dbReference type="InterPro" id="IPR053162">
    <property type="entry name" value="DnaD"/>
</dbReference>
<reference evidence="3 4" key="1">
    <citation type="submission" date="2024-09" db="EMBL/GenBank/DDBJ databases">
        <authorList>
            <person name="Sun Q."/>
            <person name="Mori K."/>
        </authorList>
    </citation>
    <scope>NUCLEOTIDE SEQUENCE [LARGE SCALE GENOMIC DNA]</scope>
    <source>
        <strain evidence="3 4">CCM 7224</strain>
    </source>
</reference>
<dbReference type="RefSeq" id="WP_066227884.1">
    <property type="nucleotide sequence ID" value="NZ_JBHLVN010000153.1"/>
</dbReference>
<name>A0ABV6GX98_9BACL</name>
<dbReference type="PANTHER" id="PTHR37293">
    <property type="entry name" value="PHAGE REPLICATION PROTEIN-RELATED"/>
    <property type="match status" value="1"/>
</dbReference>
<gene>
    <name evidence="3" type="ORF">ACFFHQ_17660</name>
</gene>
<sequence>MAALLLDDQPLIVLPKLAMAIGLNESIVVQQLHYWLEKSEHVHDGYKWVYNTYGDWQEQFPFWSESTIRRIITKLEKMGIIVAANFNRSKIDKTKWYRIDYDKLAEWTQETLGGQDEQTIVQDDVSMLQDGALMVQDGVSTVQHEQTTGGIADPSVQNEQSSCSNWPVEPLNLTTSIPENTSEMTSEMKKEDEEDARVRTYKEIVRFYEENGFGVIGDYLREKINVWVDETSEELVLEALKIAVENGAKRWVYVETILRDWTEKGYRTVDQVRAARLAFREQRLKQRSSLSSSDGGRTMRKPIRTEIVPDWLKMDYSQPEDDDFDIEQARRELEERLKKYKDHPDGASP</sequence>
<dbReference type="PANTHER" id="PTHR37293:SF6">
    <property type="entry name" value="DNA REPLICATION PROTEIN DNAD"/>
    <property type="match status" value="1"/>
</dbReference>
<dbReference type="Proteomes" id="UP001589785">
    <property type="component" value="Unassembled WGS sequence"/>
</dbReference>
<proteinExistence type="inferred from homology"/>
<accession>A0ABV6GX98</accession>
<feature type="domain" description="DnaB/C C-terminal" evidence="2">
    <location>
        <begin position="206"/>
        <end position="275"/>
    </location>
</feature>
<comment type="similarity">
    <text evidence="1">Belongs to the DnaB/DnaD family.</text>
</comment>
<comment type="caution">
    <text evidence="3">The sequence shown here is derived from an EMBL/GenBank/DDBJ whole genome shotgun (WGS) entry which is preliminary data.</text>
</comment>
<dbReference type="Pfam" id="PF07261">
    <property type="entry name" value="DnaB_2"/>
    <property type="match status" value="1"/>
</dbReference>
<keyword evidence="4" id="KW-1185">Reference proteome</keyword>
<evidence type="ECO:0000313" key="3">
    <source>
        <dbReference type="EMBL" id="MFC0299124.1"/>
    </source>
</evidence>
<protein>
    <submittedName>
        <fullName evidence="3">DnaD domain-containing protein</fullName>
    </submittedName>
</protein>
<dbReference type="InterPro" id="IPR006343">
    <property type="entry name" value="DnaB/C_C"/>
</dbReference>
<organism evidence="3 4">
    <name type="scientific">Geobacillus jurassicus</name>
    <dbReference type="NCBI Taxonomy" id="235932"/>
    <lineage>
        <taxon>Bacteria</taxon>
        <taxon>Bacillati</taxon>
        <taxon>Bacillota</taxon>
        <taxon>Bacilli</taxon>
        <taxon>Bacillales</taxon>
        <taxon>Anoxybacillaceae</taxon>
        <taxon>Geobacillus</taxon>
    </lineage>
</organism>
<dbReference type="SUPFAM" id="SSF158499">
    <property type="entry name" value="DnaD domain-like"/>
    <property type="match status" value="1"/>
</dbReference>